<dbReference type="HOGENOM" id="CLU_2010198_0_0_2"/>
<evidence type="ECO:0000313" key="2">
    <source>
        <dbReference type="Proteomes" id="UP000000758"/>
    </source>
</evidence>
<dbReference type="Proteomes" id="UP000000758">
    <property type="component" value="Chromosome"/>
</dbReference>
<dbReference type="EMBL" id="DP000238">
    <property type="protein sequence ID" value="ABK77964.1"/>
    <property type="molecule type" value="Genomic_DNA"/>
</dbReference>
<dbReference type="KEGG" id="csy:CENSYa_1341"/>
<dbReference type="STRING" id="414004.CENSYa_1341"/>
<accession>A0RX97</accession>
<sequence>MPGLDHIHEKIMELAAEQGRLGSGVRVSYDKDAGVIKIAGEGASALSLARTGMTDVMELAYSAAEHHPLWALLYRSAEIAGTALDGWDAGLDADVLDDVKWSVEELGRAREKLAGDRK</sequence>
<organism evidence="1 2">
    <name type="scientific">Cenarchaeum symbiosum (strain A)</name>
    <dbReference type="NCBI Taxonomy" id="414004"/>
    <lineage>
        <taxon>Archaea</taxon>
        <taxon>Nitrososphaerota</taxon>
        <taxon>Candidatus Cenarchaeales</taxon>
        <taxon>Candidatus Cenarchaeaceae</taxon>
        <taxon>Candidatus Cenarchaeum</taxon>
    </lineage>
</organism>
<proteinExistence type="predicted"/>
<reference evidence="1 2" key="1">
    <citation type="journal article" date="2006" name="Proc. Natl. Acad. Sci. U.S.A.">
        <title>Genomic analysis of the uncultivated marine crenarchaeote Cenarchaeum symbiosum.</title>
        <authorList>
            <person name="Hallam S.J."/>
            <person name="Konstantinidis K.T."/>
            <person name="Putnam N."/>
            <person name="Schleper C."/>
            <person name="Watanabe Y."/>
            <person name="Sugahara J."/>
            <person name="Preston C."/>
            <person name="de la Torre J."/>
            <person name="Richardson P.M."/>
            <person name="DeLong E.F."/>
        </authorList>
    </citation>
    <scope>NUCLEOTIDE SEQUENCE [LARGE SCALE GENOMIC DNA]</scope>
    <source>
        <strain evidence="2">A</strain>
    </source>
</reference>
<keyword evidence="2" id="KW-1185">Reference proteome</keyword>
<protein>
    <submittedName>
        <fullName evidence="1">Uncharacterized protein</fullName>
    </submittedName>
</protein>
<dbReference type="EnsemblBacteria" id="ABK77964">
    <property type="protein sequence ID" value="ABK77964"/>
    <property type="gene ID" value="CENSYa_1341"/>
</dbReference>
<evidence type="ECO:0000313" key="1">
    <source>
        <dbReference type="EMBL" id="ABK77964.1"/>
    </source>
</evidence>
<dbReference type="AlphaFoldDB" id="A0RX97"/>
<name>A0RX97_CENSY</name>
<gene>
    <name evidence="1" type="ordered locus">CENSYa_1341</name>
</gene>